<reference evidence="4" key="1">
    <citation type="journal article" date="2012" name="PLoS ONE">
        <title>Gene sets for utilization of primary and secondary nutrition supplies in the distal gut of endangered iberian lynx.</title>
        <authorList>
            <person name="Alcaide M."/>
            <person name="Messina E."/>
            <person name="Richter M."/>
            <person name="Bargiela R."/>
            <person name="Peplies J."/>
            <person name="Huws S.A."/>
            <person name="Newbold C.J."/>
            <person name="Golyshin P.N."/>
            <person name="Simon M.A."/>
            <person name="Lopez G."/>
            <person name="Yakimov M.M."/>
            <person name="Ferrer M."/>
        </authorList>
    </citation>
    <scope>NUCLEOTIDE SEQUENCE</scope>
</reference>
<dbReference type="PANTHER" id="PTHR46401">
    <property type="entry name" value="GLYCOSYLTRANSFERASE WBBK-RELATED"/>
    <property type="match status" value="1"/>
</dbReference>
<evidence type="ECO:0000259" key="3">
    <source>
        <dbReference type="Pfam" id="PF13439"/>
    </source>
</evidence>
<dbReference type="Pfam" id="PF13439">
    <property type="entry name" value="Glyco_transf_4"/>
    <property type="match status" value="1"/>
</dbReference>
<dbReference type="InterPro" id="IPR028098">
    <property type="entry name" value="Glyco_trans_4-like_N"/>
</dbReference>
<dbReference type="CDD" id="cd03809">
    <property type="entry name" value="GT4_MtfB-like"/>
    <property type="match status" value="1"/>
</dbReference>
<dbReference type="SUPFAM" id="SSF53756">
    <property type="entry name" value="UDP-Glycosyltransferase/glycogen phosphorylase"/>
    <property type="match status" value="1"/>
</dbReference>
<evidence type="ECO:0000259" key="2">
    <source>
        <dbReference type="Pfam" id="PF00534"/>
    </source>
</evidence>
<keyword evidence="1 4" id="KW-0808">Transferase</keyword>
<dbReference type="AlphaFoldDB" id="J9DDJ4"/>
<dbReference type="InterPro" id="IPR001296">
    <property type="entry name" value="Glyco_trans_1"/>
</dbReference>
<evidence type="ECO:0000256" key="1">
    <source>
        <dbReference type="ARBA" id="ARBA00022679"/>
    </source>
</evidence>
<dbReference type="EMBL" id="AMCI01000006">
    <property type="protein sequence ID" value="EJX11036.1"/>
    <property type="molecule type" value="Genomic_DNA"/>
</dbReference>
<evidence type="ECO:0000313" key="4">
    <source>
        <dbReference type="EMBL" id="EJX11036.1"/>
    </source>
</evidence>
<feature type="domain" description="Glycosyl transferase family 1" evidence="2">
    <location>
        <begin position="194"/>
        <end position="355"/>
    </location>
</feature>
<organism evidence="4">
    <name type="scientific">gut metagenome</name>
    <dbReference type="NCBI Taxonomy" id="749906"/>
    <lineage>
        <taxon>unclassified sequences</taxon>
        <taxon>metagenomes</taxon>
        <taxon>organismal metagenomes</taxon>
    </lineage>
</organism>
<protein>
    <submittedName>
        <fullName evidence="4">Glycosyltransferase, group 1 family protein</fullName>
    </submittedName>
</protein>
<accession>J9DDJ4</accession>
<dbReference type="Gene3D" id="3.40.50.2000">
    <property type="entry name" value="Glycogen Phosphorylase B"/>
    <property type="match status" value="2"/>
</dbReference>
<sequence>MRMNIGFDGKRAIQNNTGLGNYSRFIIEVLSKYYKDNTYVIYAPKAQENKRMTHLLQQENVKMVFPTSWAWKKLRSLWRVWGIKKEINREPPVLFHGLSNELPLSIKQCHTKSIVTMHDLIFLRYPEFYSWIDRHIYTYKYRKACEHADRVVAISEMTKRDLINFWGIDERKIRVVYQSCHPVFAQPASLEMKERIRAQYHLPQHFILNVGSIESRKNALLIVKALKKVPEEVGFVAIGKRTDYTRQIEAYIRQEGLEQRVQLLHQISFQELPAFYQLASVFVYPSFFEGFGIPIIEAIHSGVPVIAATGSCLEEAGGPDSLYIHPNDESELASCINRVLQSPELAQEMVAKSREYVKRFDEKVIADEMMKVYKELCTDK</sequence>
<proteinExistence type="predicted"/>
<gene>
    <name evidence="4" type="ORF">EVA_00233</name>
</gene>
<dbReference type="GO" id="GO:0009103">
    <property type="term" value="P:lipopolysaccharide biosynthetic process"/>
    <property type="evidence" value="ECO:0007669"/>
    <property type="project" value="TreeGrafter"/>
</dbReference>
<name>J9DDJ4_9ZZZZ</name>
<comment type="caution">
    <text evidence="4">The sequence shown here is derived from an EMBL/GenBank/DDBJ whole genome shotgun (WGS) entry which is preliminary data.</text>
</comment>
<dbReference type="Pfam" id="PF00534">
    <property type="entry name" value="Glycos_transf_1"/>
    <property type="match status" value="1"/>
</dbReference>
<dbReference type="GO" id="GO:0016757">
    <property type="term" value="F:glycosyltransferase activity"/>
    <property type="evidence" value="ECO:0007669"/>
    <property type="project" value="InterPro"/>
</dbReference>
<feature type="domain" description="Glycosyltransferase subfamily 4-like N-terminal" evidence="3">
    <location>
        <begin position="64"/>
        <end position="177"/>
    </location>
</feature>
<dbReference type="PANTHER" id="PTHR46401:SF2">
    <property type="entry name" value="GLYCOSYLTRANSFERASE WBBK-RELATED"/>
    <property type="match status" value="1"/>
</dbReference>